<dbReference type="Gene3D" id="3.20.20.450">
    <property type="entry name" value="EAL domain"/>
    <property type="match status" value="1"/>
</dbReference>
<evidence type="ECO:0000259" key="2">
    <source>
        <dbReference type="PROSITE" id="PS50883"/>
    </source>
</evidence>
<dbReference type="SUPFAM" id="SSF141868">
    <property type="entry name" value="EAL domain-like"/>
    <property type="match status" value="1"/>
</dbReference>
<keyword evidence="1" id="KW-0812">Transmembrane</keyword>
<feature type="transmembrane region" description="Helical" evidence="1">
    <location>
        <begin position="150"/>
        <end position="169"/>
    </location>
</feature>
<feature type="transmembrane region" description="Helical" evidence="1">
    <location>
        <begin position="274"/>
        <end position="296"/>
    </location>
</feature>
<dbReference type="InterPro" id="IPR000160">
    <property type="entry name" value="GGDEF_dom"/>
</dbReference>
<gene>
    <name evidence="4" type="ORF">AB2L27_08605</name>
</gene>
<dbReference type="InterPro" id="IPR043128">
    <property type="entry name" value="Rev_trsase/Diguanyl_cyclase"/>
</dbReference>
<dbReference type="PROSITE" id="PS50887">
    <property type="entry name" value="GGDEF"/>
    <property type="match status" value="1"/>
</dbReference>
<comment type="caution">
    <text evidence="4">The sequence shown here is derived from an EMBL/GenBank/DDBJ whole genome shotgun (WGS) entry which is preliminary data.</text>
</comment>
<dbReference type="PANTHER" id="PTHR44757">
    <property type="entry name" value="DIGUANYLATE CYCLASE DGCP"/>
    <property type="match status" value="1"/>
</dbReference>
<feature type="transmembrane region" description="Helical" evidence="1">
    <location>
        <begin position="85"/>
        <end position="106"/>
    </location>
</feature>
<dbReference type="SUPFAM" id="SSF55073">
    <property type="entry name" value="Nucleotide cyclase"/>
    <property type="match status" value="1"/>
</dbReference>
<evidence type="ECO:0000313" key="4">
    <source>
        <dbReference type="EMBL" id="MEZ0164824.1"/>
    </source>
</evidence>
<dbReference type="InterPro" id="IPR029787">
    <property type="entry name" value="Nucleotide_cyclase"/>
</dbReference>
<dbReference type="Proteomes" id="UP001565927">
    <property type="component" value="Unassembled WGS sequence"/>
</dbReference>
<dbReference type="EMBL" id="JBGFTU010000008">
    <property type="protein sequence ID" value="MEZ0164824.1"/>
    <property type="molecule type" value="Genomic_DNA"/>
</dbReference>
<feature type="transmembrane region" description="Helical" evidence="1">
    <location>
        <begin position="249"/>
        <end position="268"/>
    </location>
</feature>
<dbReference type="CDD" id="cd01949">
    <property type="entry name" value="GGDEF"/>
    <property type="match status" value="1"/>
</dbReference>
<dbReference type="CDD" id="cd01948">
    <property type="entry name" value="EAL"/>
    <property type="match status" value="1"/>
</dbReference>
<protein>
    <submittedName>
        <fullName evidence="4">Bifunctional diguanylate cyclase/phosphodiesterase</fullName>
    </submittedName>
</protein>
<dbReference type="InterPro" id="IPR052155">
    <property type="entry name" value="Biofilm_reg_signaling"/>
</dbReference>
<dbReference type="Gene3D" id="3.30.70.270">
    <property type="match status" value="1"/>
</dbReference>
<name>A0ABV4H179_9ACTN</name>
<dbReference type="SMART" id="SM00052">
    <property type="entry name" value="EAL"/>
    <property type="match status" value="1"/>
</dbReference>
<keyword evidence="5" id="KW-1185">Reference proteome</keyword>
<evidence type="ECO:0000259" key="3">
    <source>
        <dbReference type="PROSITE" id="PS50887"/>
    </source>
</evidence>
<dbReference type="PROSITE" id="PS50883">
    <property type="entry name" value="EAL"/>
    <property type="match status" value="1"/>
</dbReference>
<dbReference type="Pfam" id="PF00563">
    <property type="entry name" value="EAL"/>
    <property type="match status" value="1"/>
</dbReference>
<dbReference type="SMART" id="SM00267">
    <property type="entry name" value="GGDEF"/>
    <property type="match status" value="1"/>
</dbReference>
<dbReference type="PANTHER" id="PTHR44757:SF2">
    <property type="entry name" value="BIOFILM ARCHITECTURE MAINTENANCE PROTEIN MBAA"/>
    <property type="match status" value="1"/>
</dbReference>
<feature type="transmembrane region" description="Helical" evidence="1">
    <location>
        <begin position="208"/>
        <end position="228"/>
    </location>
</feature>
<feature type="transmembrane region" description="Helical" evidence="1">
    <location>
        <begin position="60"/>
        <end position="79"/>
    </location>
</feature>
<keyword evidence="1" id="KW-1133">Transmembrane helix</keyword>
<keyword evidence="1" id="KW-0472">Membrane</keyword>
<sequence>MGRRDVAALGLLAVLGVLVAVPGVGGPVGASAGLAATAGALALAAVGVRRHRPVLPQAWVAVLALLAAGVLAPAGALVGGPVGPWARWSVVVVQVVALALVPFVVRTLRRAGDPGRRTWPDVVLTAAAGALVVAQVLGMLRHTGVGEDPAVLVGAAADIVLAIVLLRILATRTAMAPATVLVLLAAGALLAIAALVTARADLLGSGRHLLQGVQTLAMVLLAAAALHPSMRLFGTACAGGTLRGDGQRLLSVLPVFCTVPLLWVLGAVHVLPDVAVQVVAPSGYVLACAGVGWAALSVRRAERSAERDPLTDLVNRRGLPRAVEGLQRRLPDRDLHLCLVDLDDFKQINDTRGHAVGDALLVEVSGRLRRAVGQHGVVSRTGGDEFIVVVHTGPDREEGPADLLLEALDAPFEFDALPYRVSASIGIAPLGADGTFETALVDADVAMYAAKQAGKGRAQVYRPQLREKVLGALTVQQELRSLLLQGGRREDVGELLVVHQPVVDLVPDAAPRIVGVEALVRWQHPRAGLLTPDQFLAHAEAAGLGARLDEHVTTRALRDLAGWDAAGVGGLHLAVNLGIGSLHRQGMGRWIGDLAARHGIEPSRVHLEITEHEELPDDPCIAASLREVVAAGFHLDLDDFGIGYTSLSYVRRFPVSTVKLDRSLTTLATGGDTSLLEGITALCRALDMEILAEGVERAEQVAPLRALGVQRAQGHLFGTAMAAADVPGFVRRSGRAAGDGVLAG</sequence>
<evidence type="ECO:0000256" key="1">
    <source>
        <dbReference type="SAM" id="Phobius"/>
    </source>
</evidence>
<dbReference type="NCBIfam" id="TIGR00254">
    <property type="entry name" value="GGDEF"/>
    <property type="match status" value="1"/>
</dbReference>
<dbReference type="InterPro" id="IPR001633">
    <property type="entry name" value="EAL_dom"/>
</dbReference>
<feature type="transmembrane region" description="Helical" evidence="1">
    <location>
        <begin position="176"/>
        <end position="196"/>
    </location>
</feature>
<feature type="transmembrane region" description="Helical" evidence="1">
    <location>
        <begin position="30"/>
        <end position="48"/>
    </location>
</feature>
<dbReference type="Pfam" id="PF00990">
    <property type="entry name" value="GGDEF"/>
    <property type="match status" value="1"/>
</dbReference>
<evidence type="ECO:0000313" key="5">
    <source>
        <dbReference type="Proteomes" id="UP001565927"/>
    </source>
</evidence>
<proteinExistence type="predicted"/>
<feature type="transmembrane region" description="Helical" evidence="1">
    <location>
        <begin position="118"/>
        <end position="138"/>
    </location>
</feature>
<dbReference type="RefSeq" id="WP_370441066.1">
    <property type="nucleotide sequence ID" value="NZ_JBGFTU010000008.1"/>
</dbReference>
<accession>A0ABV4H179</accession>
<organism evidence="4 5">
    <name type="scientific">Kineococcus halophytocola</name>
    <dbReference type="NCBI Taxonomy" id="3234027"/>
    <lineage>
        <taxon>Bacteria</taxon>
        <taxon>Bacillati</taxon>
        <taxon>Actinomycetota</taxon>
        <taxon>Actinomycetes</taxon>
        <taxon>Kineosporiales</taxon>
        <taxon>Kineosporiaceae</taxon>
        <taxon>Kineococcus</taxon>
    </lineage>
</organism>
<feature type="domain" description="EAL" evidence="2">
    <location>
        <begin position="472"/>
        <end position="734"/>
    </location>
</feature>
<dbReference type="InterPro" id="IPR035919">
    <property type="entry name" value="EAL_sf"/>
</dbReference>
<reference evidence="4 5" key="1">
    <citation type="submission" date="2024-07" db="EMBL/GenBank/DDBJ databases">
        <authorList>
            <person name="Thanompreechachai J."/>
            <person name="Duangmal K."/>
        </authorList>
    </citation>
    <scope>NUCLEOTIDE SEQUENCE [LARGE SCALE GENOMIC DNA]</scope>
    <source>
        <strain evidence="4 5">LSe6-4</strain>
    </source>
</reference>
<feature type="domain" description="GGDEF" evidence="3">
    <location>
        <begin position="333"/>
        <end position="463"/>
    </location>
</feature>